<keyword evidence="3" id="KW-1185">Reference proteome</keyword>
<protein>
    <submittedName>
        <fullName evidence="2">Uncharacterized protein</fullName>
    </submittedName>
</protein>
<accession>A0A841HZT4</accession>
<evidence type="ECO:0000313" key="3">
    <source>
        <dbReference type="Proteomes" id="UP000569951"/>
    </source>
</evidence>
<feature type="region of interest" description="Disordered" evidence="1">
    <location>
        <begin position="25"/>
        <end position="137"/>
    </location>
</feature>
<dbReference type="EMBL" id="JACHHG010000006">
    <property type="protein sequence ID" value="MBB6098376.1"/>
    <property type="molecule type" value="Genomic_DNA"/>
</dbReference>
<evidence type="ECO:0000256" key="1">
    <source>
        <dbReference type="SAM" id="MobiDB-lite"/>
    </source>
</evidence>
<name>A0A841HZT4_9DEIO</name>
<comment type="caution">
    <text evidence="2">The sequence shown here is derived from an EMBL/GenBank/DDBJ whole genome shotgun (WGS) entry which is preliminary data.</text>
</comment>
<reference evidence="2 3" key="1">
    <citation type="submission" date="2020-08" db="EMBL/GenBank/DDBJ databases">
        <title>Genomic Encyclopedia of Type Strains, Phase IV (KMG-IV): sequencing the most valuable type-strain genomes for metagenomic binning, comparative biology and taxonomic classification.</title>
        <authorList>
            <person name="Goeker M."/>
        </authorList>
    </citation>
    <scope>NUCLEOTIDE SEQUENCE [LARGE SCALE GENOMIC DNA]</scope>
    <source>
        <strain evidence="2 3">DSM 21458</strain>
    </source>
</reference>
<proteinExistence type="predicted"/>
<sequence length="168" mass="18760">MDILLWLFGLLIVSQLIGGMIRMVSRASSSPPPPTPGPSRSRQGGSFAELARALEEAQRQAQQRQGEPGGRGEVPRSDSPFGEQVAPEIVQETVRAKRPKPERTSLEETRVPPYDEESTVTRPSSARQHPAWRGEERPVGNRFEWREAVIEAEILGPPRAKNPLRPRR</sequence>
<feature type="compositionally biased region" description="Low complexity" evidence="1">
    <location>
        <begin position="38"/>
        <end position="51"/>
    </location>
</feature>
<dbReference type="AlphaFoldDB" id="A0A841HZT4"/>
<gene>
    <name evidence="2" type="ORF">HNR42_001810</name>
</gene>
<feature type="compositionally biased region" description="Basic and acidic residues" evidence="1">
    <location>
        <begin position="99"/>
        <end position="110"/>
    </location>
</feature>
<organism evidence="2 3">
    <name type="scientific">Deinobacterium chartae</name>
    <dbReference type="NCBI Taxonomy" id="521158"/>
    <lineage>
        <taxon>Bacteria</taxon>
        <taxon>Thermotogati</taxon>
        <taxon>Deinococcota</taxon>
        <taxon>Deinococci</taxon>
        <taxon>Deinococcales</taxon>
        <taxon>Deinococcaceae</taxon>
        <taxon>Deinobacterium</taxon>
    </lineage>
</organism>
<dbReference type="Proteomes" id="UP000569951">
    <property type="component" value="Unassembled WGS sequence"/>
</dbReference>
<evidence type="ECO:0000313" key="2">
    <source>
        <dbReference type="EMBL" id="MBB6098376.1"/>
    </source>
</evidence>